<comment type="caution">
    <text evidence="1">The sequence shown here is derived from an EMBL/GenBank/DDBJ whole genome shotgun (WGS) entry which is preliminary data.</text>
</comment>
<sequence length="173" mass="19842">MICLMDRRVIVVELQGNVNLLTSDGKLQKRLSKHGVAWCVTQINMNTIAITYPHEKAIKIFNLEKLQTMLRVSYTDYMGKAVRCYEGSDKQIWQYKQDLSGPWGLSDDNIIVADFESSRIIIISKDGQNSKVLMSEEDRLTDLKCICFNHNEYSGFICDDNGRYLTNFNLSQG</sequence>
<reference evidence="1" key="1">
    <citation type="submission" date="2021-03" db="EMBL/GenBank/DDBJ databases">
        <authorList>
            <person name="Bekaert M."/>
        </authorList>
    </citation>
    <scope>NUCLEOTIDE SEQUENCE</scope>
</reference>
<proteinExistence type="predicted"/>
<dbReference type="Proteomes" id="UP000683360">
    <property type="component" value="Unassembled WGS sequence"/>
</dbReference>
<name>A0A8S3R4I7_MYTED</name>
<gene>
    <name evidence="1" type="ORF">MEDL_17204</name>
</gene>
<protein>
    <submittedName>
        <fullName evidence="1">Uncharacterized protein</fullName>
    </submittedName>
</protein>
<dbReference type="AlphaFoldDB" id="A0A8S3R4I7"/>
<accession>A0A8S3R4I7</accession>
<keyword evidence="2" id="KW-1185">Reference proteome</keyword>
<evidence type="ECO:0000313" key="1">
    <source>
        <dbReference type="EMBL" id="CAG2202562.1"/>
    </source>
</evidence>
<evidence type="ECO:0000313" key="2">
    <source>
        <dbReference type="Proteomes" id="UP000683360"/>
    </source>
</evidence>
<organism evidence="1 2">
    <name type="scientific">Mytilus edulis</name>
    <name type="common">Blue mussel</name>
    <dbReference type="NCBI Taxonomy" id="6550"/>
    <lineage>
        <taxon>Eukaryota</taxon>
        <taxon>Metazoa</taxon>
        <taxon>Spiralia</taxon>
        <taxon>Lophotrochozoa</taxon>
        <taxon>Mollusca</taxon>
        <taxon>Bivalvia</taxon>
        <taxon>Autobranchia</taxon>
        <taxon>Pteriomorphia</taxon>
        <taxon>Mytilida</taxon>
        <taxon>Mytiloidea</taxon>
        <taxon>Mytilidae</taxon>
        <taxon>Mytilinae</taxon>
        <taxon>Mytilus</taxon>
    </lineage>
</organism>
<dbReference type="SUPFAM" id="SSF101898">
    <property type="entry name" value="NHL repeat"/>
    <property type="match status" value="1"/>
</dbReference>
<dbReference type="EMBL" id="CAJPWZ010000892">
    <property type="protein sequence ID" value="CAG2202562.1"/>
    <property type="molecule type" value="Genomic_DNA"/>
</dbReference>
<dbReference type="OrthoDB" id="6162434at2759"/>